<keyword evidence="10" id="KW-1185">Reference proteome</keyword>
<dbReference type="InterPro" id="IPR017853">
    <property type="entry name" value="GH"/>
</dbReference>
<keyword evidence="5" id="KW-0326">Glycosidase</keyword>
<comment type="caution">
    <text evidence="9">The sequence shown here is derived from an EMBL/GenBank/DDBJ whole genome shotgun (WGS) entry which is preliminary data.</text>
</comment>
<feature type="signal peptide" evidence="7">
    <location>
        <begin position="1"/>
        <end position="19"/>
    </location>
</feature>
<feature type="domain" description="Glycosyl hydrolase family 13 catalytic" evidence="8">
    <location>
        <begin position="595"/>
        <end position="980"/>
    </location>
</feature>
<evidence type="ECO:0000256" key="2">
    <source>
        <dbReference type="ARBA" id="ARBA00008061"/>
    </source>
</evidence>
<evidence type="ECO:0000256" key="1">
    <source>
        <dbReference type="ARBA" id="ARBA00001657"/>
    </source>
</evidence>
<dbReference type="OrthoDB" id="1740265at2759"/>
<dbReference type="CDD" id="cd11328">
    <property type="entry name" value="AmyAc_maltase"/>
    <property type="match status" value="2"/>
</dbReference>
<feature type="domain" description="Glycosyl hydrolase family 13 catalytic" evidence="8">
    <location>
        <begin position="35"/>
        <end position="420"/>
    </location>
</feature>
<organism evidence="9 10">
    <name type="scientific">Aphidius gifuensis</name>
    <name type="common">Parasitoid wasp</name>
    <dbReference type="NCBI Taxonomy" id="684658"/>
    <lineage>
        <taxon>Eukaryota</taxon>
        <taxon>Metazoa</taxon>
        <taxon>Ecdysozoa</taxon>
        <taxon>Arthropoda</taxon>
        <taxon>Hexapoda</taxon>
        <taxon>Insecta</taxon>
        <taxon>Pterygota</taxon>
        <taxon>Neoptera</taxon>
        <taxon>Endopterygota</taxon>
        <taxon>Hymenoptera</taxon>
        <taxon>Apocrita</taxon>
        <taxon>Ichneumonoidea</taxon>
        <taxon>Braconidae</taxon>
        <taxon>Aphidiinae</taxon>
        <taxon>Aphidius</taxon>
    </lineage>
</organism>
<keyword evidence="5" id="KW-0378">Hydrolase</keyword>
<evidence type="ECO:0000313" key="10">
    <source>
        <dbReference type="Proteomes" id="UP000639338"/>
    </source>
</evidence>
<dbReference type="Gene3D" id="3.90.400.10">
    <property type="entry name" value="Oligo-1,6-glucosidase, Domain 2"/>
    <property type="match status" value="2"/>
</dbReference>
<evidence type="ECO:0000313" key="9">
    <source>
        <dbReference type="EMBL" id="KAF7987691.1"/>
    </source>
</evidence>
<evidence type="ECO:0000256" key="4">
    <source>
        <dbReference type="ARBA" id="ARBA00023180"/>
    </source>
</evidence>
<protein>
    <recommendedName>
        <fullName evidence="3">alpha-glucosidase</fullName>
        <ecNumber evidence="3">3.2.1.20</ecNumber>
    </recommendedName>
</protein>
<evidence type="ECO:0000256" key="6">
    <source>
        <dbReference type="SAM" id="MobiDB-lite"/>
    </source>
</evidence>
<dbReference type="SUPFAM" id="SSF51445">
    <property type="entry name" value="(Trans)glycosidases"/>
    <property type="match status" value="2"/>
</dbReference>
<dbReference type="Pfam" id="PF00128">
    <property type="entry name" value="Alpha-amylase"/>
    <property type="match status" value="2"/>
</dbReference>
<evidence type="ECO:0000259" key="8">
    <source>
        <dbReference type="SMART" id="SM00642"/>
    </source>
</evidence>
<dbReference type="GO" id="GO:0005975">
    <property type="term" value="P:carbohydrate metabolic process"/>
    <property type="evidence" value="ECO:0007669"/>
    <property type="project" value="InterPro"/>
</dbReference>
<comment type="similarity">
    <text evidence="2">Belongs to the glycosyl hydrolase 13 family.</text>
</comment>
<dbReference type="AlphaFoldDB" id="A0A834XMZ4"/>
<gene>
    <name evidence="9" type="ORF">HCN44_003554</name>
</gene>
<evidence type="ECO:0000256" key="5">
    <source>
        <dbReference type="ARBA" id="ARBA00023295"/>
    </source>
</evidence>
<feature type="compositionally biased region" description="Polar residues" evidence="6">
    <location>
        <begin position="970"/>
        <end position="988"/>
    </location>
</feature>
<dbReference type="PANTHER" id="PTHR10357:SF179">
    <property type="entry name" value="NEUTRAL AND BASIC AMINO ACID TRANSPORT PROTEIN RBAT"/>
    <property type="match status" value="1"/>
</dbReference>
<keyword evidence="4" id="KW-0325">Glycoprotein</keyword>
<dbReference type="Gene3D" id="3.20.20.80">
    <property type="entry name" value="Glycosidases"/>
    <property type="match status" value="2"/>
</dbReference>
<comment type="catalytic activity">
    <reaction evidence="1">
        <text>Hydrolysis of terminal, non-reducing (1-&gt;4)-linked alpha-D-glucose residues with release of alpha-D-glucose.</text>
        <dbReference type="EC" id="3.2.1.20"/>
    </reaction>
</comment>
<name>A0A834XMZ4_APHGI</name>
<feature type="region of interest" description="Disordered" evidence="6">
    <location>
        <begin position="967"/>
        <end position="988"/>
    </location>
</feature>
<dbReference type="FunFam" id="3.90.400.10:FF:000001">
    <property type="entry name" value="Maltase A3, isoform A"/>
    <property type="match status" value="2"/>
</dbReference>
<evidence type="ECO:0000256" key="3">
    <source>
        <dbReference type="ARBA" id="ARBA00012741"/>
    </source>
</evidence>
<sequence>MLHAQTFLFLIGGIILCSAEEKTSTEWWRNNFIYQIYPLSFKDSTGDGVGDLNGITSKLEHIADIGASALWISPIYVSPMVDFGYDITNFTDIDPVFGNLDDFSKLVTKAKSLGLKVLLDFVPNHSSDKCSWFTKSIQKIKPYDEYYIWKDAKIVNGTRQPPNNWLGAFQGSAWEWNEQRQQYYYHAFAVGQPDLNYRNPQLNEEMKNVLRFWLNRGVDGFRVDAIHYLIEDSRFLDEPKIANTGLPDTDAGTLEHIYTCNQKTTYDIVKTWRDVLDASPGPKKVFLTEAYTSIDYLMEYYKYGSNLPMNFMFMEDLRANSTALEFKYKIDRYLNRIPNGQSANWVVGNHDKFRVATRFGPKRADQLTMIATILPGVAIIYNGDEIGMENNIISWEETVDPAGCNAGPERYNTTSRDPARTPFQWDDTVSAGFSTNTKTWLPIHPNYKTLNLAAQKLAPASHYKVLKKLSALKKYPAVKDGSTEIIVVGYNVLGIVRRLPGKSHVVLLINFNDSMTVVDAASWMNIPDKMNVYTASVHSNIQLSSYKTENMMHITSLHSKMLRTSVLLCLFTAVIWCSAAPNPSEEWWRDSFIYQIYPLSFKDSNGDGVGDLNGITSKLEHIADIGASALWLSPIYVSPMVDFGYDITNFTDIDPVFGNLADFSKLVTKAKSLGLKVLLDFVPNHSSDKCSWFTKSIQKIKPYDEYYIWKDAKIVNGTRQPPNNWLSAFQGSAWEWNDQRKQYYYHAFAAGQPDLNYRNSQLNEEMKNALRFWLNRGVDGFRIDTIPNLIEDSRFLDEPKIPNTGLPDTDSGTLEHIYTYNQNETYDILKTWRAVLDSYNGTKKMFLTEAYTTLAYQMRYYEYGSNIPFNFMFMGELNNRSSAVQFKRTIDRYLDAIPAGQSANWVTGNHDQGRVASRFGLKRADQLSMMAAVLPGVGIIYNGDEIGMVNRPMSYKETLDPAGCNAGPSRYNTTSRDPQRTPFQWDSTTSAGFSTNTKTWLPINPNYKTLNLAAEKLASVSHYSIFKKLVTLKKLPVISKGTTQIILVGYNVFGVVRRQAGQSPVVLLINFNDVSTLADAASWMNVPDQMKVYVSSIGSNIQIGATVNTNRIILPAAASVILV</sequence>
<dbReference type="InterPro" id="IPR045857">
    <property type="entry name" value="O16G_dom_2"/>
</dbReference>
<dbReference type="InterPro" id="IPR006047">
    <property type="entry name" value="GH13_cat_dom"/>
</dbReference>
<dbReference type="Proteomes" id="UP000639338">
    <property type="component" value="Unassembled WGS sequence"/>
</dbReference>
<proteinExistence type="inferred from homology"/>
<dbReference type="EC" id="3.2.1.20" evidence="3"/>
<dbReference type="SMART" id="SM00642">
    <property type="entry name" value="Aamy"/>
    <property type="match status" value="2"/>
</dbReference>
<keyword evidence="7" id="KW-0732">Signal</keyword>
<dbReference type="PANTHER" id="PTHR10357">
    <property type="entry name" value="ALPHA-AMYLASE FAMILY MEMBER"/>
    <property type="match status" value="1"/>
</dbReference>
<accession>A0A834XMZ4</accession>
<dbReference type="GO" id="GO:0004558">
    <property type="term" value="F:alpha-1,4-glucosidase activity"/>
    <property type="evidence" value="ECO:0007669"/>
    <property type="project" value="UniProtKB-EC"/>
</dbReference>
<dbReference type="EMBL" id="JACMRX010000006">
    <property type="protein sequence ID" value="KAF7987691.1"/>
    <property type="molecule type" value="Genomic_DNA"/>
</dbReference>
<evidence type="ECO:0000256" key="7">
    <source>
        <dbReference type="SAM" id="SignalP"/>
    </source>
</evidence>
<reference evidence="9 10" key="1">
    <citation type="submission" date="2020-08" db="EMBL/GenBank/DDBJ databases">
        <title>Aphidius gifuensis genome sequencing and assembly.</title>
        <authorList>
            <person name="Du Z."/>
        </authorList>
    </citation>
    <scope>NUCLEOTIDE SEQUENCE [LARGE SCALE GENOMIC DNA]</scope>
    <source>
        <strain evidence="9">YNYX2018</strain>
        <tissue evidence="9">Adults</tissue>
    </source>
</reference>
<feature type="chain" id="PRO_5032957504" description="alpha-glucosidase" evidence="7">
    <location>
        <begin position="20"/>
        <end position="1123"/>
    </location>
</feature>